<evidence type="ECO:0000313" key="3">
    <source>
        <dbReference type="Proteomes" id="UP000001930"/>
    </source>
</evidence>
<evidence type="ECO:0000313" key="2">
    <source>
        <dbReference type="EMBL" id="ABC37384.1"/>
    </source>
</evidence>
<dbReference type="AlphaFoldDB" id="Q2SZE6"/>
<gene>
    <name evidence="2" type="ordered locus">BTH_I1156</name>
</gene>
<proteinExistence type="predicted"/>
<name>Q2SZE6_BURTA</name>
<sequence>MRIRAHAFSFARHAPRHVSARRTRPLAPRPISA</sequence>
<accession>Q2SZE6</accession>
<organism evidence="2 3">
    <name type="scientific">Burkholderia thailandensis (strain ATCC 700388 / DSM 13276 / CCUG 48851 / CIP 106301 / E264)</name>
    <dbReference type="NCBI Taxonomy" id="271848"/>
    <lineage>
        <taxon>Bacteria</taxon>
        <taxon>Pseudomonadati</taxon>
        <taxon>Pseudomonadota</taxon>
        <taxon>Betaproteobacteria</taxon>
        <taxon>Burkholderiales</taxon>
        <taxon>Burkholderiaceae</taxon>
        <taxon>Burkholderia</taxon>
        <taxon>pseudomallei group</taxon>
    </lineage>
</organism>
<dbReference type="KEGG" id="bte:BTH_I1156"/>
<feature type="region of interest" description="Disordered" evidence="1">
    <location>
        <begin position="1"/>
        <end position="33"/>
    </location>
</feature>
<dbReference type="Proteomes" id="UP000001930">
    <property type="component" value="Chromosome I"/>
</dbReference>
<dbReference type="HOGENOM" id="CLU_3381049_0_0_4"/>
<dbReference type="EMBL" id="CP000086">
    <property type="protein sequence ID" value="ABC37384.1"/>
    <property type="molecule type" value="Genomic_DNA"/>
</dbReference>
<protein>
    <submittedName>
        <fullName evidence="2">Uncharacterized protein</fullName>
    </submittedName>
</protein>
<keyword evidence="3" id="KW-1185">Reference proteome</keyword>
<reference evidence="2 3" key="1">
    <citation type="journal article" date="2005" name="BMC Genomics">
        <title>Bacterial genome adaptation to niches: divergence of the potential virulence genes in three Burkholderia species of different survival strategies.</title>
        <authorList>
            <person name="Kim H.S."/>
            <person name="Schell M.A."/>
            <person name="Yu Y."/>
            <person name="Ulrich R.L."/>
            <person name="Sarria S.H."/>
            <person name="Nierman W.C."/>
            <person name="DeShazer D."/>
        </authorList>
    </citation>
    <scope>NUCLEOTIDE SEQUENCE [LARGE SCALE GENOMIC DNA]</scope>
    <source>
        <strain evidence="3">ATCC 700388 / DSM 13276 / CCUG 48851 / CIP 106301 / E264</strain>
    </source>
</reference>
<feature type="compositionally biased region" description="Basic residues" evidence="1">
    <location>
        <begin position="13"/>
        <end position="24"/>
    </location>
</feature>
<evidence type="ECO:0000256" key="1">
    <source>
        <dbReference type="SAM" id="MobiDB-lite"/>
    </source>
</evidence>